<dbReference type="AlphaFoldDB" id="A0A3P8BGK5"/>
<protein>
    <submittedName>
        <fullName evidence="1">Uncharacterized protein</fullName>
    </submittedName>
</protein>
<evidence type="ECO:0000313" key="2">
    <source>
        <dbReference type="Proteomes" id="UP000277204"/>
    </source>
</evidence>
<keyword evidence="2" id="KW-1185">Reference proteome</keyword>
<dbReference type="EMBL" id="UZAI01002910">
    <property type="protein sequence ID" value="VDO75568.1"/>
    <property type="molecule type" value="Genomic_DNA"/>
</dbReference>
<evidence type="ECO:0000313" key="1">
    <source>
        <dbReference type="EMBL" id="VDO75568.1"/>
    </source>
</evidence>
<reference evidence="1 2" key="1">
    <citation type="submission" date="2018-11" db="EMBL/GenBank/DDBJ databases">
        <authorList>
            <consortium name="Pathogen Informatics"/>
        </authorList>
    </citation>
    <scope>NUCLEOTIDE SEQUENCE [LARGE SCALE GENOMIC DNA]</scope>
    <source>
        <strain evidence="1 2">Zambia</strain>
    </source>
</reference>
<name>A0A3P8BGK5_9TREM</name>
<organism evidence="1 2">
    <name type="scientific">Schistosoma margrebowiei</name>
    <dbReference type="NCBI Taxonomy" id="48269"/>
    <lineage>
        <taxon>Eukaryota</taxon>
        <taxon>Metazoa</taxon>
        <taxon>Spiralia</taxon>
        <taxon>Lophotrochozoa</taxon>
        <taxon>Platyhelminthes</taxon>
        <taxon>Trematoda</taxon>
        <taxon>Digenea</taxon>
        <taxon>Strigeidida</taxon>
        <taxon>Schistosomatoidea</taxon>
        <taxon>Schistosomatidae</taxon>
        <taxon>Schistosoma</taxon>
    </lineage>
</organism>
<proteinExistence type="predicted"/>
<accession>A0A3P8BGK5</accession>
<dbReference type="Proteomes" id="UP000277204">
    <property type="component" value="Unassembled WGS sequence"/>
</dbReference>
<sequence length="44" mass="4957">MSYSFNITFITLHFESIGHSTVALNNFSFSHISVTTTTTHIHTI</sequence>
<gene>
    <name evidence="1" type="ORF">SMRZ_LOCUS7291</name>
</gene>